<proteinExistence type="predicted"/>
<evidence type="ECO:0000313" key="1">
    <source>
        <dbReference type="EMBL" id="UEL47552.1"/>
    </source>
</evidence>
<reference evidence="1 2" key="1">
    <citation type="journal article" date="2023" name="Int. J. Syst. Evol. Microbiol.">
        <title>Terrisporobacter hibernicus sp. nov., isolated from bovine faeces in Northern Ireland.</title>
        <authorList>
            <person name="Mitchell M."/>
            <person name="Nguyen S.V."/>
            <person name="Connor M."/>
            <person name="Fairley D.J."/>
            <person name="Donoghue O."/>
            <person name="Marshall H."/>
            <person name="Koolman L."/>
            <person name="McMullan G."/>
            <person name="Schaffer K.E."/>
            <person name="McGrath J.W."/>
            <person name="Fanning S."/>
        </authorList>
    </citation>
    <scope>NUCLEOTIDE SEQUENCE [LARGE SCALE GENOMIC DNA]</scope>
    <source>
        <strain evidence="1 2">MCA3</strain>
    </source>
</reference>
<name>A0AAX2ZE65_9FIRM</name>
<keyword evidence="2" id="KW-1185">Reference proteome</keyword>
<dbReference type="Proteomes" id="UP001198983">
    <property type="component" value="Chromosome"/>
</dbReference>
<dbReference type="AlphaFoldDB" id="A0AAX2ZE65"/>
<accession>A0AAX2ZE65</accession>
<evidence type="ECO:0000313" key="2">
    <source>
        <dbReference type="Proteomes" id="UP001198983"/>
    </source>
</evidence>
<protein>
    <submittedName>
        <fullName evidence="1">Uncharacterized protein</fullName>
    </submittedName>
</protein>
<sequence>MKRTKKDNKEILNVVGIAKEYVNAGYKPGQAIDMAKEDLRKQEIEKYEK</sequence>
<dbReference type="KEGG" id="tem:JW646_18320"/>
<organism evidence="1 2">
    <name type="scientific">Terrisporobacter hibernicus</name>
    <dbReference type="NCBI Taxonomy" id="2813371"/>
    <lineage>
        <taxon>Bacteria</taxon>
        <taxon>Bacillati</taxon>
        <taxon>Bacillota</taxon>
        <taxon>Clostridia</taxon>
        <taxon>Peptostreptococcales</taxon>
        <taxon>Peptostreptococcaceae</taxon>
        <taxon>Terrisporobacter</taxon>
    </lineage>
</organism>
<dbReference type="EMBL" id="CP081135">
    <property type="protein sequence ID" value="UEL47552.1"/>
    <property type="molecule type" value="Genomic_DNA"/>
</dbReference>
<gene>
    <name evidence="1" type="ORF">JW646_18320</name>
</gene>
<dbReference type="RefSeq" id="WP_228415926.1">
    <property type="nucleotide sequence ID" value="NZ_CP081135.1"/>
</dbReference>